<protein>
    <submittedName>
        <fullName evidence="1">Uncharacterized protein</fullName>
    </submittedName>
</protein>
<proteinExistence type="predicted"/>
<gene>
    <name evidence="1" type="ORF">ENJ51_11350</name>
</gene>
<name>A0A7V2WW05_LEUMU</name>
<evidence type="ECO:0000313" key="1">
    <source>
        <dbReference type="EMBL" id="HFC93394.1"/>
    </source>
</evidence>
<dbReference type="AlphaFoldDB" id="A0A7V2WW05"/>
<dbReference type="Proteomes" id="UP000885750">
    <property type="component" value="Unassembled WGS sequence"/>
</dbReference>
<dbReference type="EMBL" id="DRMS01000426">
    <property type="protein sequence ID" value="HFC93394.1"/>
    <property type="molecule type" value="Genomic_DNA"/>
</dbReference>
<sequence>MLNNKYHLTIAGTDNLQQGVYKAVLFYDTVELIIYKNNQENQRASLSPERVSFATTLQNTQDKISLLCQRLDIDESQVSYNKTPLPVAKKLYYKSLFIAKMLYKMFIPMQWVIVYKQIDGDDQWHKIIPPKEVFQADPFIIAKDNKYYVFYEELKFADYHGYLAVAELDLKAGKLIHA</sequence>
<organism evidence="1">
    <name type="scientific">Leucothrix mucor</name>
    <dbReference type="NCBI Taxonomy" id="45248"/>
    <lineage>
        <taxon>Bacteria</taxon>
        <taxon>Pseudomonadati</taxon>
        <taxon>Pseudomonadota</taxon>
        <taxon>Gammaproteobacteria</taxon>
        <taxon>Thiotrichales</taxon>
        <taxon>Thiotrichaceae</taxon>
        <taxon>Leucothrix</taxon>
    </lineage>
</organism>
<accession>A0A7V2WW05</accession>
<reference evidence="1" key="1">
    <citation type="journal article" date="2020" name="mSystems">
        <title>Genome- and Community-Level Interaction Insights into Carbon Utilization and Element Cycling Functions of Hydrothermarchaeota in Hydrothermal Sediment.</title>
        <authorList>
            <person name="Zhou Z."/>
            <person name="Liu Y."/>
            <person name="Xu W."/>
            <person name="Pan J."/>
            <person name="Luo Z.H."/>
            <person name="Li M."/>
        </authorList>
    </citation>
    <scope>NUCLEOTIDE SEQUENCE [LARGE SCALE GENOMIC DNA]</scope>
    <source>
        <strain evidence="1">HyVt-493</strain>
    </source>
</reference>
<feature type="non-terminal residue" evidence="1">
    <location>
        <position position="178"/>
    </location>
</feature>
<comment type="caution">
    <text evidence="1">The sequence shown here is derived from an EMBL/GenBank/DDBJ whole genome shotgun (WGS) entry which is preliminary data.</text>
</comment>